<dbReference type="AlphaFoldDB" id="A0A176VE77"/>
<name>A0A176VE77_MARPO</name>
<feature type="region of interest" description="Disordered" evidence="5">
    <location>
        <begin position="398"/>
        <end position="437"/>
    </location>
</feature>
<proteinExistence type="inferred from homology"/>
<keyword evidence="3" id="KW-0378">Hydrolase</keyword>
<evidence type="ECO:0000259" key="6">
    <source>
        <dbReference type="PROSITE" id="PS50600"/>
    </source>
</evidence>
<protein>
    <recommendedName>
        <fullName evidence="6">Ubiquitin-like protease family profile domain-containing protein</fullName>
    </recommendedName>
</protein>
<feature type="compositionally biased region" description="Polar residues" evidence="5">
    <location>
        <begin position="836"/>
        <end position="847"/>
    </location>
</feature>
<reference evidence="7" key="1">
    <citation type="submission" date="2016-03" db="EMBL/GenBank/DDBJ databases">
        <title>Mechanisms controlling the formation of the plant cell surface in tip-growing cells are functionally conserved among land plants.</title>
        <authorList>
            <person name="Honkanen S."/>
            <person name="Jones V.A."/>
            <person name="Morieri G."/>
            <person name="Champion C."/>
            <person name="Hetherington A.J."/>
            <person name="Kelly S."/>
            <person name="Saint-Marcoux D."/>
            <person name="Proust H."/>
            <person name="Prescott H."/>
            <person name="Dolan L."/>
        </authorList>
    </citation>
    <scope>NUCLEOTIDE SEQUENCE [LARGE SCALE GENOMIC DNA]</scope>
    <source>
        <tissue evidence="7">Whole gametophyte</tissue>
    </source>
</reference>
<evidence type="ECO:0000313" key="8">
    <source>
        <dbReference type="Proteomes" id="UP000077202"/>
    </source>
</evidence>
<feature type="region of interest" description="Disordered" evidence="5">
    <location>
        <begin position="279"/>
        <end position="355"/>
    </location>
</feature>
<dbReference type="InterPro" id="IPR038765">
    <property type="entry name" value="Papain-like_cys_pep_sf"/>
</dbReference>
<feature type="region of interest" description="Disordered" evidence="5">
    <location>
        <begin position="787"/>
        <end position="859"/>
    </location>
</feature>
<dbReference type="PANTHER" id="PTHR46915:SF2">
    <property type="entry name" value="UBIQUITIN-LIKE PROTEASE 4"/>
    <property type="match status" value="1"/>
</dbReference>
<keyword evidence="4" id="KW-0788">Thiol protease</keyword>
<dbReference type="GO" id="GO:0008234">
    <property type="term" value="F:cysteine-type peptidase activity"/>
    <property type="evidence" value="ECO:0007669"/>
    <property type="project" value="UniProtKB-KW"/>
</dbReference>
<feature type="compositionally biased region" description="Polar residues" evidence="5">
    <location>
        <begin position="279"/>
        <end position="296"/>
    </location>
</feature>
<sequence length="891" mass="99802">MANAGIGRGNGNKPLDMRLVDNLDVDEEPPQLEFVVDDDFEELPPAERKHKKMPQHELEDKIKRFKTHLVSLHLPDKGNSLRKSLFEFEQELRIRNIEKKRHEVSQKKAKADEKQAVVKLIYLPGSDKKSLEECSSVRKSVREATYGLIALLSATTATAARQPVTLQRRQQRVCSLALPSAEFVGTKRLINRLEFEDLISASPTPDLYGPLLVLFDQVAPSKAPETKLASKHHGSNGEITQLVDIRGGNIGVSPFALNINYRAVCCVFVIQLAVFGGTESSGDENANRGCTSSGSPYSEEIDFPHSARGKGPPVQRPSIAEDSSYDRVKNKTRANSGEQAGPSSRQERSGQLKPCNGCDRMVSPTNLHSIGTGVDCEVYCPSCSQKLFPLNGSLLHSSKHGQLSNSSESSDDDSLKQSNGAKRRRHSPNTEEPAGPVVEIFSSDEEDNDTGDMSAVFQPLHIDQQKGCALRSTNGRRMEDVKLAYPSKEDPEAVEVEYQDLGRLAPLEFLNDTIIDFYIKYMQRPEFLSSEQKKRFHFFNSFFYKKLSETANTQHSKKQGADLSKLRKWTKGTNVFEKDYLFVPIHDKFHWSLAIICHPGVKNDDSDSVRCILHLDSMNPGHKSAGVFRLLKMYMVTEWAHQAEEDGNGGPRQGISMEFTTKKVLVPQQDNESDCGLFLLHYIQCFLQEAPARFTRNDLESSNRFGRNWFKPSKASQLRQEILDILERLFEERGAQDSRNKEPIENMAVCYQHSADSPIDYLQVCGNDFDNLGIAPEETQILQRATEHPEYAHSPGQSSTEYVSVESSPSPDEPTHYGSELGHRSGYMSNELYPGDSTSCRPTNAASSEKAAFDSEPNSPLFITDESLQVYVELGDVKKIDDDWELKRPDL</sequence>
<feature type="compositionally biased region" description="Low complexity" evidence="5">
    <location>
        <begin position="798"/>
        <end position="810"/>
    </location>
</feature>
<comment type="similarity">
    <text evidence="1">Belongs to the peptidase C48 family.</text>
</comment>
<dbReference type="PROSITE" id="PS50600">
    <property type="entry name" value="ULP_PROTEASE"/>
    <property type="match status" value="1"/>
</dbReference>
<dbReference type="Pfam" id="PF02902">
    <property type="entry name" value="Peptidase_C48"/>
    <property type="match status" value="1"/>
</dbReference>
<keyword evidence="8" id="KW-1185">Reference proteome</keyword>
<dbReference type="GO" id="GO:0006508">
    <property type="term" value="P:proteolysis"/>
    <property type="evidence" value="ECO:0007669"/>
    <property type="project" value="UniProtKB-KW"/>
</dbReference>
<dbReference type="GO" id="GO:0016926">
    <property type="term" value="P:protein desumoylation"/>
    <property type="evidence" value="ECO:0007669"/>
    <property type="project" value="UniProtKB-ARBA"/>
</dbReference>
<comment type="caution">
    <text evidence="7">The sequence shown here is derived from an EMBL/GenBank/DDBJ whole genome shotgun (WGS) entry which is preliminary data.</text>
</comment>
<dbReference type="EMBL" id="LVLJ01003911">
    <property type="protein sequence ID" value="OAE19204.1"/>
    <property type="molecule type" value="Genomic_DNA"/>
</dbReference>
<evidence type="ECO:0000256" key="1">
    <source>
        <dbReference type="ARBA" id="ARBA00005234"/>
    </source>
</evidence>
<gene>
    <name evidence="7" type="ORF">AXG93_4751s1090</name>
</gene>
<dbReference type="PANTHER" id="PTHR46915">
    <property type="entry name" value="UBIQUITIN-LIKE PROTEASE 4-RELATED"/>
    <property type="match status" value="1"/>
</dbReference>
<dbReference type="SUPFAM" id="SSF54001">
    <property type="entry name" value="Cysteine proteinases"/>
    <property type="match status" value="1"/>
</dbReference>
<evidence type="ECO:0000256" key="5">
    <source>
        <dbReference type="SAM" id="MobiDB-lite"/>
    </source>
</evidence>
<feature type="domain" description="Ubiquitin-like protease family profile" evidence="6">
    <location>
        <begin position="494"/>
        <end position="686"/>
    </location>
</feature>
<accession>A0A176VE77</accession>
<evidence type="ECO:0000313" key="7">
    <source>
        <dbReference type="EMBL" id="OAE19204.1"/>
    </source>
</evidence>
<dbReference type="InterPro" id="IPR003653">
    <property type="entry name" value="Peptidase_C48_C"/>
</dbReference>
<keyword evidence="2" id="KW-0645">Protease</keyword>
<evidence type="ECO:0000256" key="3">
    <source>
        <dbReference type="ARBA" id="ARBA00022801"/>
    </source>
</evidence>
<evidence type="ECO:0000256" key="2">
    <source>
        <dbReference type="ARBA" id="ARBA00022670"/>
    </source>
</evidence>
<feature type="compositionally biased region" description="Polar residues" evidence="5">
    <location>
        <begin position="333"/>
        <end position="344"/>
    </location>
</feature>
<dbReference type="Gene3D" id="1.10.418.20">
    <property type="match status" value="1"/>
</dbReference>
<dbReference type="Proteomes" id="UP000077202">
    <property type="component" value="Unassembled WGS sequence"/>
</dbReference>
<organism evidence="7 8">
    <name type="scientific">Marchantia polymorpha subsp. ruderalis</name>
    <dbReference type="NCBI Taxonomy" id="1480154"/>
    <lineage>
        <taxon>Eukaryota</taxon>
        <taxon>Viridiplantae</taxon>
        <taxon>Streptophyta</taxon>
        <taxon>Embryophyta</taxon>
        <taxon>Marchantiophyta</taxon>
        <taxon>Marchantiopsida</taxon>
        <taxon>Marchantiidae</taxon>
        <taxon>Marchantiales</taxon>
        <taxon>Marchantiaceae</taxon>
        <taxon>Marchantia</taxon>
    </lineage>
</organism>
<evidence type="ECO:0000256" key="4">
    <source>
        <dbReference type="ARBA" id="ARBA00022807"/>
    </source>
</evidence>
<dbReference type="Gene3D" id="3.30.310.130">
    <property type="entry name" value="Ubiquitin-related"/>
    <property type="match status" value="1"/>
</dbReference>